<dbReference type="SUPFAM" id="SSF90123">
    <property type="entry name" value="ABC transporter transmembrane region"/>
    <property type="match status" value="1"/>
</dbReference>
<dbReference type="PROSITE" id="PS50893">
    <property type="entry name" value="ABC_TRANSPORTER_2"/>
    <property type="match status" value="1"/>
</dbReference>
<evidence type="ECO:0000256" key="9">
    <source>
        <dbReference type="SAM" id="MobiDB-lite"/>
    </source>
</evidence>
<feature type="transmembrane region" description="Helical" evidence="10">
    <location>
        <begin position="100"/>
        <end position="121"/>
    </location>
</feature>
<dbReference type="Pfam" id="PF00664">
    <property type="entry name" value="ABC_membrane"/>
    <property type="match status" value="1"/>
</dbReference>
<evidence type="ECO:0000259" key="12">
    <source>
        <dbReference type="PROSITE" id="PS50929"/>
    </source>
</evidence>
<evidence type="ECO:0000256" key="4">
    <source>
        <dbReference type="ARBA" id="ARBA00022692"/>
    </source>
</evidence>
<dbReference type="InterPro" id="IPR039421">
    <property type="entry name" value="Type_1_exporter"/>
</dbReference>
<dbReference type="GO" id="GO:0015421">
    <property type="term" value="F:ABC-type oligopeptide transporter activity"/>
    <property type="evidence" value="ECO:0007669"/>
    <property type="project" value="TreeGrafter"/>
</dbReference>
<keyword evidence="8 10" id="KW-0472">Membrane</keyword>
<dbReference type="EMBL" id="ADKM02000122">
    <property type="protein sequence ID" value="EGC01863.1"/>
    <property type="molecule type" value="Genomic_DNA"/>
</dbReference>
<feature type="transmembrane region" description="Helical" evidence="10">
    <location>
        <begin position="283"/>
        <end position="309"/>
    </location>
</feature>
<evidence type="ECO:0000256" key="8">
    <source>
        <dbReference type="ARBA" id="ARBA00023136"/>
    </source>
</evidence>
<name>E9SFN9_RUMAL</name>
<evidence type="ECO:0000259" key="11">
    <source>
        <dbReference type="PROSITE" id="PS50893"/>
    </source>
</evidence>
<dbReference type="PROSITE" id="PS50929">
    <property type="entry name" value="ABC_TM1F"/>
    <property type="match status" value="1"/>
</dbReference>
<sequence>MGINCGKLRSNQGDNMKKTENRPRFAGKASFLRYELKGSLGFFVATMLLSAAAALTELINPRIISCVIDYVIGNEVLPENGIESFFIRSFGGTEYIGKHIYIPALAVIGVGLLSAGIKYLSGASNSAGAEKFVKRLRNTLYAHTDKLPMAWHQKNPAGDMIQRCTSDVETVKNFVSAQLTSFVRIILLIVLSMFFMLKINVRLTLIAAGFIPIIVGYSLFFHSRIGKTFMKADNEEGVVSSIVQENLTGIRVVRAFGKEAYECDRFITKNENYTMLWVRIMRILSIFWSMGDFISGLQVMLVVILGAVLCVKDDITAGNYIAFVSYNAMLTWPVRELGRTIADLSRAGVSIDRIMYIMNSVPEELDAGSKEFKEESDALISFEKVSFSYKDGTDVLTDIDLEVKKGEKIGIIGGTGSGKSTLTDLLTRLCDEDRVRGVIKFMGRDIREYSLTDYRRRFSKVQQEPFLFSGTIAENIGISCENISREQIDSAARDAALDGIIDTFTNGLDTYVGERGVTLSGGQKQRCAIAAGLVKNADVLILDDSFSALDAETDERIRKTLYEKYSGMTMIIIAHRITTIAGCDRIYVLDKGRVTDHGTHQELILRKGIYRDIYELQSGRQI</sequence>
<evidence type="ECO:0000256" key="10">
    <source>
        <dbReference type="SAM" id="Phobius"/>
    </source>
</evidence>
<dbReference type="Gene3D" id="1.20.1560.10">
    <property type="entry name" value="ABC transporter type 1, transmembrane domain"/>
    <property type="match status" value="1"/>
</dbReference>
<keyword evidence="5" id="KW-0547">Nucleotide-binding</keyword>
<dbReference type="FunFam" id="3.40.50.300:FF:000221">
    <property type="entry name" value="Multidrug ABC transporter ATP-binding protein"/>
    <property type="match status" value="1"/>
</dbReference>
<evidence type="ECO:0000256" key="6">
    <source>
        <dbReference type="ARBA" id="ARBA00022840"/>
    </source>
</evidence>
<dbReference type="GO" id="GO:0005524">
    <property type="term" value="F:ATP binding"/>
    <property type="evidence" value="ECO:0007669"/>
    <property type="project" value="UniProtKB-KW"/>
</dbReference>
<dbReference type="Gene3D" id="3.40.50.300">
    <property type="entry name" value="P-loop containing nucleotide triphosphate hydrolases"/>
    <property type="match status" value="1"/>
</dbReference>
<dbReference type="GO" id="GO:0016887">
    <property type="term" value="F:ATP hydrolysis activity"/>
    <property type="evidence" value="ECO:0007669"/>
    <property type="project" value="InterPro"/>
</dbReference>
<dbReference type="SMART" id="SM00382">
    <property type="entry name" value="AAA"/>
    <property type="match status" value="1"/>
</dbReference>
<dbReference type="Pfam" id="PF00005">
    <property type="entry name" value="ABC_tran"/>
    <property type="match status" value="1"/>
</dbReference>
<evidence type="ECO:0000256" key="1">
    <source>
        <dbReference type="ARBA" id="ARBA00004651"/>
    </source>
</evidence>
<feature type="region of interest" description="Disordered" evidence="9">
    <location>
        <begin position="1"/>
        <end position="20"/>
    </location>
</feature>
<dbReference type="InterPro" id="IPR011527">
    <property type="entry name" value="ABC1_TM_dom"/>
</dbReference>
<dbReference type="Proteomes" id="UP000004259">
    <property type="component" value="Unassembled WGS sequence"/>
</dbReference>
<evidence type="ECO:0000256" key="7">
    <source>
        <dbReference type="ARBA" id="ARBA00022989"/>
    </source>
</evidence>
<feature type="domain" description="ABC transporter" evidence="11">
    <location>
        <begin position="380"/>
        <end position="616"/>
    </location>
</feature>
<dbReference type="GO" id="GO:0005886">
    <property type="term" value="C:plasma membrane"/>
    <property type="evidence" value="ECO:0007669"/>
    <property type="project" value="UniProtKB-SubCell"/>
</dbReference>
<dbReference type="InterPro" id="IPR003593">
    <property type="entry name" value="AAA+_ATPase"/>
</dbReference>
<keyword evidence="6 13" id="KW-0067">ATP-binding</keyword>
<keyword evidence="7 10" id="KW-1133">Transmembrane helix</keyword>
<dbReference type="SUPFAM" id="SSF52540">
    <property type="entry name" value="P-loop containing nucleoside triphosphate hydrolases"/>
    <property type="match status" value="1"/>
</dbReference>
<dbReference type="PANTHER" id="PTHR43394:SF1">
    <property type="entry name" value="ATP-BINDING CASSETTE SUB-FAMILY B MEMBER 10, MITOCHONDRIAL"/>
    <property type="match status" value="1"/>
</dbReference>
<gene>
    <name evidence="13" type="ORF">CUS_7837</name>
</gene>
<dbReference type="InterPro" id="IPR036640">
    <property type="entry name" value="ABC1_TM_sf"/>
</dbReference>
<protein>
    <submittedName>
        <fullName evidence="13">ABC transporter, ATP-binding protein</fullName>
    </submittedName>
</protein>
<dbReference type="InterPro" id="IPR027417">
    <property type="entry name" value="P-loop_NTPase"/>
</dbReference>
<dbReference type="eggNOG" id="COG1132">
    <property type="taxonomic scope" value="Bacteria"/>
</dbReference>
<dbReference type="InterPro" id="IPR003439">
    <property type="entry name" value="ABC_transporter-like_ATP-bd"/>
</dbReference>
<feature type="transmembrane region" description="Helical" evidence="10">
    <location>
        <begin position="179"/>
        <end position="197"/>
    </location>
</feature>
<organism evidence="13 14">
    <name type="scientific">Ruminococcus albus 8</name>
    <dbReference type="NCBI Taxonomy" id="246199"/>
    <lineage>
        <taxon>Bacteria</taxon>
        <taxon>Bacillati</taxon>
        <taxon>Bacillota</taxon>
        <taxon>Clostridia</taxon>
        <taxon>Eubacteriales</taxon>
        <taxon>Oscillospiraceae</taxon>
        <taxon>Ruminococcus</taxon>
    </lineage>
</organism>
<comment type="subcellular location">
    <subcellularLocation>
        <location evidence="1">Cell membrane</location>
        <topology evidence="1">Multi-pass membrane protein</topology>
    </subcellularLocation>
</comment>
<evidence type="ECO:0000313" key="14">
    <source>
        <dbReference type="Proteomes" id="UP000004259"/>
    </source>
</evidence>
<feature type="transmembrane region" description="Helical" evidence="10">
    <location>
        <begin position="203"/>
        <end position="221"/>
    </location>
</feature>
<keyword evidence="14" id="KW-1185">Reference proteome</keyword>
<keyword evidence="2" id="KW-0813">Transport</keyword>
<accession>E9SFN9</accession>
<keyword evidence="4 10" id="KW-0812">Transmembrane</keyword>
<evidence type="ECO:0000256" key="2">
    <source>
        <dbReference type="ARBA" id="ARBA00022448"/>
    </source>
</evidence>
<reference evidence="13 14" key="1">
    <citation type="submission" date="2011-02" db="EMBL/GenBank/DDBJ databases">
        <authorList>
            <person name="Nelson K.E."/>
            <person name="Sutton G."/>
            <person name="Torralba M."/>
            <person name="Durkin S."/>
            <person name="Harkins D."/>
            <person name="Montgomery R."/>
            <person name="Ziemer C."/>
            <person name="Klaassens E."/>
            <person name="Ocuiv P."/>
            <person name="Morrison M."/>
        </authorList>
    </citation>
    <scope>NUCLEOTIDE SEQUENCE [LARGE SCALE GENOMIC DNA]</scope>
    <source>
        <strain evidence="13 14">8</strain>
    </source>
</reference>
<keyword evidence="3" id="KW-1003">Cell membrane</keyword>
<dbReference type="STRING" id="246199.CUS_7837"/>
<evidence type="ECO:0000256" key="5">
    <source>
        <dbReference type="ARBA" id="ARBA00022741"/>
    </source>
</evidence>
<dbReference type="CDD" id="cd18542">
    <property type="entry name" value="ABC_6TM_YknU_like"/>
    <property type="match status" value="1"/>
</dbReference>
<feature type="domain" description="ABC transmembrane type-1" evidence="12">
    <location>
        <begin position="44"/>
        <end position="346"/>
    </location>
</feature>
<evidence type="ECO:0000256" key="3">
    <source>
        <dbReference type="ARBA" id="ARBA00022475"/>
    </source>
</evidence>
<proteinExistence type="predicted"/>
<dbReference type="AlphaFoldDB" id="E9SFN9"/>
<feature type="transmembrane region" description="Helical" evidence="10">
    <location>
        <begin position="38"/>
        <end position="55"/>
    </location>
</feature>
<dbReference type="PANTHER" id="PTHR43394">
    <property type="entry name" value="ATP-DEPENDENT PERMEASE MDL1, MITOCHONDRIAL"/>
    <property type="match status" value="1"/>
</dbReference>
<evidence type="ECO:0000313" key="13">
    <source>
        <dbReference type="EMBL" id="EGC01863.1"/>
    </source>
</evidence>
<comment type="caution">
    <text evidence="13">The sequence shown here is derived from an EMBL/GenBank/DDBJ whole genome shotgun (WGS) entry which is preliminary data.</text>
</comment>